<protein>
    <submittedName>
        <fullName evidence="1">Uncharacterized protein</fullName>
    </submittedName>
</protein>
<name>A0A1W1CFY2_9ZZZZ</name>
<dbReference type="AlphaFoldDB" id="A0A1W1CFY2"/>
<organism evidence="1">
    <name type="scientific">hydrothermal vent metagenome</name>
    <dbReference type="NCBI Taxonomy" id="652676"/>
    <lineage>
        <taxon>unclassified sequences</taxon>
        <taxon>metagenomes</taxon>
        <taxon>ecological metagenomes</taxon>
    </lineage>
</organism>
<proteinExistence type="predicted"/>
<reference evidence="1" key="1">
    <citation type="submission" date="2016-10" db="EMBL/GenBank/DDBJ databases">
        <authorList>
            <person name="de Groot N.N."/>
        </authorList>
    </citation>
    <scope>NUCLEOTIDE SEQUENCE</scope>
</reference>
<gene>
    <name evidence="1" type="ORF">MNB_SV-10-358</name>
</gene>
<dbReference type="EMBL" id="FPHL01000037">
    <property type="protein sequence ID" value="SFV64601.1"/>
    <property type="molecule type" value="Genomic_DNA"/>
</dbReference>
<sequence length="155" mass="17497">MRHILLFSVAVLGLYAADESLLTGQWNSMTHGLNSGTKTIEKEYFKFNANHTFGIVFLVSVQKGNAYVKDLRIEGTGIWKTRGNILVVVVRDVKVPVAKEVYGISRSSLQSIASSFHHKFVNDPVRILVLKRLSPSELITENESGQTVQYRRQQY</sequence>
<accession>A0A1W1CFY2</accession>
<evidence type="ECO:0000313" key="1">
    <source>
        <dbReference type="EMBL" id="SFV64601.1"/>
    </source>
</evidence>